<organism evidence="9 10">
    <name type="scientific">Lapidilactobacillus concavus DSM 17758</name>
    <dbReference type="NCBI Taxonomy" id="1423735"/>
    <lineage>
        <taxon>Bacteria</taxon>
        <taxon>Bacillati</taxon>
        <taxon>Bacillota</taxon>
        <taxon>Bacilli</taxon>
        <taxon>Lactobacillales</taxon>
        <taxon>Lactobacillaceae</taxon>
        <taxon>Lapidilactobacillus</taxon>
    </lineage>
</organism>
<protein>
    <submittedName>
        <fullName evidence="9">Acyltransferase</fullName>
    </submittedName>
</protein>
<keyword evidence="9" id="KW-0808">Transferase</keyword>
<dbReference type="OrthoDB" id="65129at2"/>
<dbReference type="InterPro" id="IPR002656">
    <property type="entry name" value="Acyl_transf_3_dom"/>
</dbReference>
<keyword evidence="6 7" id="KW-0472">Membrane</keyword>
<dbReference type="PATRIC" id="fig|1423735.3.peg.1894"/>
<evidence type="ECO:0000256" key="1">
    <source>
        <dbReference type="ARBA" id="ARBA00004651"/>
    </source>
</evidence>
<feature type="transmembrane region" description="Helical" evidence="7">
    <location>
        <begin position="289"/>
        <end position="308"/>
    </location>
</feature>
<dbReference type="Proteomes" id="UP000051315">
    <property type="component" value="Unassembled WGS sequence"/>
</dbReference>
<feature type="transmembrane region" description="Helical" evidence="7">
    <location>
        <begin position="111"/>
        <end position="132"/>
    </location>
</feature>
<reference evidence="9 10" key="1">
    <citation type="journal article" date="2015" name="Genome Announc.">
        <title>Expanding the biotechnology potential of lactobacilli through comparative genomics of 213 strains and associated genera.</title>
        <authorList>
            <person name="Sun Z."/>
            <person name="Harris H.M."/>
            <person name="McCann A."/>
            <person name="Guo C."/>
            <person name="Argimon S."/>
            <person name="Zhang W."/>
            <person name="Yang X."/>
            <person name="Jeffery I.B."/>
            <person name="Cooney J.C."/>
            <person name="Kagawa T.F."/>
            <person name="Liu W."/>
            <person name="Song Y."/>
            <person name="Salvetti E."/>
            <person name="Wrobel A."/>
            <person name="Rasinkangas P."/>
            <person name="Parkhill J."/>
            <person name="Rea M.C."/>
            <person name="O'Sullivan O."/>
            <person name="Ritari J."/>
            <person name="Douillard F.P."/>
            <person name="Paul Ross R."/>
            <person name="Yang R."/>
            <person name="Briner A.E."/>
            <person name="Felis G.E."/>
            <person name="de Vos W.M."/>
            <person name="Barrangou R."/>
            <person name="Klaenhammer T.R."/>
            <person name="Caufield P.W."/>
            <person name="Cui Y."/>
            <person name="Zhang H."/>
            <person name="O'Toole P.W."/>
        </authorList>
    </citation>
    <scope>NUCLEOTIDE SEQUENCE [LARGE SCALE GENOMIC DNA]</scope>
    <source>
        <strain evidence="9 10">DSM 17758</strain>
    </source>
</reference>
<proteinExistence type="inferred from homology"/>
<accession>A0A0R1VTK8</accession>
<name>A0A0R1VTK8_9LACO</name>
<dbReference type="GO" id="GO:0009246">
    <property type="term" value="P:enterobacterial common antigen biosynthetic process"/>
    <property type="evidence" value="ECO:0007669"/>
    <property type="project" value="TreeGrafter"/>
</dbReference>
<feature type="transmembrane region" description="Helical" evidence="7">
    <location>
        <begin position="69"/>
        <end position="91"/>
    </location>
</feature>
<dbReference type="GO" id="GO:0016413">
    <property type="term" value="F:O-acetyltransferase activity"/>
    <property type="evidence" value="ECO:0007669"/>
    <property type="project" value="TreeGrafter"/>
</dbReference>
<dbReference type="PANTHER" id="PTHR40074">
    <property type="entry name" value="O-ACETYLTRANSFERASE WECH"/>
    <property type="match status" value="1"/>
</dbReference>
<feature type="transmembrane region" description="Helical" evidence="7">
    <location>
        <begin position="222"/>
        <end position="240"/>
    </location>
</feature>
<keyword evidence="10" id="KW-1185">Reference proteome</keyword>
<feature type="transmembrane region" description="Helical" evidence="7">
    <location>
        <begin position="152"/>
        <end position="170"/>
    </location>
</feature>
<feature type="domain" description="Acyltransferase 3" evidence="8">
    <location>
        <begin position="28"/>
        <end position="377"/>
    </location>
</feature>
<gene>
    <name evidence="9" type="ORF">FC15_GL001823</name>
</gene>
<evidence type="ECO:0000256" key="4">
    <source>
        <dbReference type="ARBA" id="ARBA00022692"/>
    </source>
</evidence>
<keyword evidence="5 7" id="KW-1133">Transmembrane helix</keyword>
<comment type="caution">
    <text evidence="9">The sequence shown here is derived from an EMBL/GenBank/DDBJ whole genome shotgun (WGS) entry which is preliminary data.</text>
</comment>
<feature type="transmembrane region" description="Helical" evidence="7">
    <location>
        <begin position="182"/>
        <end position="202"/>
    </location>
</feature>
<evidence type="ECO:0000256" key="5">
    <source>
        <dbReference type="ARBA" id="ARBA00022989"/>
    </source>
</evidence>
<dbReference type="STRING" id="1423735.FC15_GL001823"/>
<dbReference type="PANTHER" id="PTHR40074:SF2">
    <property type="entry name" value="O-ACETYLTRANSFERASE WECH"/>
    <property type="match status" value="1"/>
</dbReference>
<keyword evidence="9" id="KW-0012">Acyltransferase</keyword>
<evidence type="ECO:0000259" key="8">
    <source>
        <dbReference type="Pfam" id="PF01757"/>
    </source>
</evidence>
<evidence type="ECO:0000313" key="10">
    <source>
        <dbReference type="Proteomes" id="UP000051315"/>
    </source>
</evidence>
<evidence type="ECO:0000256" key="6">
    <source>
        <dbReference type="ARBA" id="ARBA00023136"/>
    </source>
</evidence>
<dbReference type="AlphaFoldDB" id="A0A0R1VTK8"/>
<keyword evidence="4 7" id="KW-0812">Transmembrane</keyword>
<evidence type="ECO:0000256" key="3">
    <source>
        <dbReference type="ARBA" id="ARBA00022475"/>
    </source>
</evidence>
<evidence type="ECO:0000313" key="9">
    <source>
        <dbReference type="EMBL" id="KRM09031.1"/>
    </source>
</evidence>
<dbReference type="Pfam" id="PF01757">
    <property type="entry name" value="Acyl_transf_3"/>
    <property type="match status" value="1"/>
</dbReference>
<dbReference type="RefSeq" id="WP_083479121.1">
    <property type="nucleotide sequence ID" value="NZ_AZFX01000060.1"/>
</dbReference>
<keyword evidence="3" id="KW-1003">Cell membrane</keyword>
<feature type="transmembrane region" description="Helical" evidence="7">
    <location>
        <begin position="354"/>
        <end position="377"/>
    </location>
</feature>
<comment type="subcellular location">
    <subcellularLocation>
        <location evidence="1">Cell membrane</location>
        <topology evidence="1">Multi-pass membrane protein</topology>
    </subcellularLocation>
</comment>
<dbReference type="EMBL" id="AZFX01000060">
    <property type="protein sequence ID" value="KRM09031.1"/>
    <property type="molecule type" value="Genomic_DNA"/>
</dbReference>
<feature type="transmembrane region" description="Helical" evidence="7">
    <location>
        <begin position="252"/>
        <end position="269"/>
    </location>
</feature>
<dbReference type="GO" id="GO:0005886">
    <property type="term" value="C:plasma membrane"/>
    <property type="evidence" value="ECO:0007669"/>
    <property type="project" value="UniProtKB-SubCell"/>
</dbReference>
<sequence>MRTATSVLATANQSSMAKISKHKRPYLHEVDLMRNIFIFGVLMNHTTSAFAQNMRAGSWSQLFLHTSHLMLHFTRMGFMFMTGLVLFLNYYHCEQPNWWQFWKKRYTSVGIPYLAWNILLLALTDFFAETLFSGGHYWQNLLTNISHGSSFYLYYVFVIFQLYLIFPVLVKIFRRFERHHLLILAISLLVQFGLLVGIKYGLPHLDRSDWPYWFRAYGMNIFVYQAYFVVGAYAAIHYAEVVRFLKKWAKQIRWMAAGLALGTVGLYFFNQNVLKLSFASTEIVHQPYLMIYALTMIGVVFLIGLSYAARRETQLNPAIDRLIKLGSKISFGIYLSQTIPLMLLRGILGQLNQLPAWVLLLLFPIGYAFVLGDSFLISWGCYQIWPLGVLIGRPQPARLKPRIKRHLFKEATRIS</sequence>
<evidence type="ECO:0000256" key="7">
    <source>
        <dbReference type="SAM" id="Phobius"/>
    </source>
</evidence>
<comment type="similarity">
    <text evidence="2">Belongs to the acyltransferase 3 family.</text>
</comment>
<evidence type="ECO:0000256" key="2">
    <source>
        <dbReference type="ARBA" id="ARBA00007400"/>
    </source>
</evidence>
<feature type="transmembrane region" description="Helical" evidence="7">
    <location>
        <begin position="329"/>
        <end position="348"/>
    </location>
</feature>